<keyword evidence="4" id="KW-1185">Reference proteome</keyword>
<feature type="region of interest" description="Disordered" evidence="1">
    <location>
        <begin position="379"/>
        <end position="408"/>
    </location>
</feature>
<evidence type="ECO:0000256" key="1">
    <source>
        <dbReference type="SAM" id="MobiDB-lite"/>
    </source>
</evidence>
<dbReference type="EMBL" id="FZNW01000040">
    <property type="protein sequence ID" value="SNR94614.1"/>
    <property type="molecule type" value="Genomic_DNA"/>
</dbReference>
<accession>A0A239AHV0</accession>
<sequence>MRRRWIAVVTTVALLLAAGAGLVAFGAKSYEVQVLMPTADGTFVGGQVVLRGQEVGEITELGTQGDKALITATVDEEHAPLPAGTTARVSWESLLGTRVLELLPGQQKNPALRSGSMIESNIERVELDDVLAMLDEPTRDRVQGLVKQLNQTLQGREKEVGDTLNTAGPAVQAVGEVMRAVGEDGPAIRNLVKRLHAMTSELAPRRSELEQTVQNLGRLTSATAGKQEQLRTALAELPSTVREATTTLDRVPRTVDATVPLLRDLRPAAERLPSVARNLSPVLAELRPTLGDLKPTLASANSLLRYTPGLLDATHATLPGVDDAVTTLQPAVAFLRPYAPELTGWLTNWASVFANQNSSGNIGRILVSLSGTSLNNGVLPPGMKQDPEPAPGSIAGQPWVDANGDGMR</sequence>
<dbReference type="PANTHER" id="PTHR33371">
    <property type="entry name" value="INTERMEMBRANE PHOSPHOLIPID TRANSPORT SYSTEM BINDING PROTEIN MLAD-RELATED"/>
    <property type="match status" value="1"/>
</dbReference>
<dbReference type="Pfam" id="PF02470">
    <property type="entry name" value="MlaD"/>
    <property type="match status" value="1"/>
</dbReference>
<dbReference type="GO" id="GO:0005543">
    <property type="term" value="F:phospholipid binding"/>
    <property type="evidence" value="ECO:0007669"/>
    <property type="project" value="TreeGrafter"/>
</dbReference>
<name>A0A239AHV0_9PSEU</name>
<evidence type="ECO:0000313" key="4">
    <source>
        <dbReference type="Proteomes" id="UP000198348"/>
    </source>
</evidence>
<evidence type="ECO:0000313" key="3">
    <source>
        <dbReference type="EMBL" id="SNR94614.1"/>
    </source>
</evidence>
<organism evidence="3 4">
    <name type="scientific">Haloechinothrix alba</name>
    <dbReference type="NCBI Taxonomy" id="664784"/>
    <lineage>
        <taxon>Bacteria</taxon>
        <taxon>Bacillati</taxon>
        <taxon>Actinomycetota</taxon>
        <taxon>Actinomycetes</taxon>
        <taxon>Pseudonocardiales</taxon>
        <taxon>Pseudonocardiaceae</taxon>
        <taxon>Haloechinothrix</taxon>
    </lineage>
</organism>
<dbReference type="InterPro" id="IPR003399">
    <property type="entry name" value="Mce/MlaD"/>
</dbReference>
<dbReference type="GO" id="GO:0005548">
    <property type="term" value="F:phospholipid transporter activity"/>
    <property type="evidence" value="ECO:0007669"/>
    <property type="project" value="TreeGrafter"/>
</dbReference>
<protein>
    <submittedName>
        <fullName evidence="3">Phospholipid/cholesterol/gamma-HCH transport system substrate-binding protein</fullName>
    </submittedName>
</protein>
<gene>
    <name evidence="3" type="ORF">SAMN06265360_1406</name>
</gene>
<dbReference type="OrthoDB" id="5241082at2"/>
<dbReference type="PANTHER" id="PTHR33371:SF4">
    <property type="entry name" value="INTERMEMBRANE PHOSPHOLIPID TRANSPORT SYSTEM BINDING PROTEIN MLAD"/>
    <property type="match status" value="1"/>
</dbReference>
<dbReference type="AlphaFoldDB" id="A0A239AHV0"/>
<dbReference type="Proteomes" id="UP000198348">
    <property type="component" value="Unassembled WGS sequence"/>
</dbReference>
<feature type="domain" description="Mce/MlaD" evidence="2">
    <location>
        <begin position="29"/>
        <end position="105"/>
    </location>
</feature>
<reference evidence="3 4" key="1">
    <citation type="submission" date="2017-06" db="EMBL/GenBank/DDBJ databases">
        <authorList>
            <person name="Kim H.J."/>
            <person name="Triplett B.A."/>
        </authorList>
    </citation>
    <scope>NUCLEOTIDE SEQUENCE [LARGE SCALE GENOMIC DNA]</scope>
    <source>
        <strain evidence="3 4">DSM 45207</strain>
    </source>
</reference>
<dbReference type="InterPro" id="IPR052336">
    <property type="entry name" value="MlaD_Phospholipid_Transporter"/>
</dbReference>
<evidence type="ECO:0000259" key="2">
    <source>
        <dbReference type="Pfam" id="PF02470"/>
    </source>
</evidence>
<proteinExistence type="predicted"/>